<sequence>MAETNSLLMAPTAAPAKETAEPAQAQPPQPAPQAAPAATPAPAASPAPAQPAQPAQPIWSPNAPTMAPMSINDMPTLQRSEPFANQPSIAADVPEGAEAVTLQGYPTVPIGGVLCLPKIGTYEGEIKDLMGSNAFFDAALQVAELVKHRYVLFVAAAIAVILSFVFLFTVEWAGKILVYLSIVVLAVVPAIFGSLSLYAAAQGEESEYGKKVAAADLGLTGTQGDMIIGVIGVGISCIVLLCACFQCKQCTAAAAAAQDAADCLMTMPSLMLEPLISFLLKIPLFILTAIGLLLLLTSGDYKNVDLTKPDTLLHPDNFSVLCAIYFGFVMLWTLELLHYISVFVVIYVAEVWYFNHYGKGTARSSLCSMCGPTLILKAWCVAVTKHLGSLVYAALLMTLLRFVRWIVQAILTAEETADNPMCSCCMAVVKWITGACLAVMQRIVDLTSQIAFMQIAYEGSMGFCEAQKHAISIVFGEAVKWSTVEGVATTFVALGVGGISAGTCVLTFMLTKTLPQFSDEASQLYVSDPRGMAVAAGLVSMLMSLSVLHHFITIADTMAYCKGLLEHEKKMAEPQVEERKGTCWNCWTKPPAARETEALLRKE</sequence>
<feature type="transmembrane region" description="Helical" evidence="6">
    <location>
        <begin position="490"/>
        <end position="511"/>
    </location>
</feature>
<evidence type="ECO:0000256" key="4">
    <source>
        <dbReference type="ARBA" id="ARBA00022989"/>
    </source>
</evidence>
<evidence type="ECO:0000256" key="6">
    <source>
        <dbReference type="RuleBase" id="RU368066"/>
    </source>
</evidence>
<comment type="caution">
    <text evidence="8">The sequence shown here is derived from an EMBL/GenBank/DDBJ whole genome shotgun (WGS) entry which is preliminary data.</text>
</comment>
<keyword evidence="4 6" id="KW-1133">Transmembrane helix</keyword>
<keyword evidence="9" id="KW-1185">Reference proteome</keyword>
<proteinExistence type="inferred from homology"/>
<name>A0ABP0QLZ9_9DINO</name>
<feature type="compositionally biased region" description="Low complexity" evidence="7">
    <location>
        <begin position="10"/>
        <end position="24"/>
    </location>
</feature>
<dbReference type="EMBL" id="CAXAMN010024694">
    <property type="protein sequence ID" value="CAK9089049.1"/>
    <property type="molecule type" value="Genomic_DNA"/>
</dbReference>
<feature type="transmembrane region" description="Helical" evidence="6">
    <location>
        <begin position="150"/>
        <end position="170"/>
    </location>
</feature>
<keyword evidence="5 6" id="KW-0472">Membrane</keyword>
<dbReference type="PANTHER" id="PTHR12385:SF98">
    <property type="entry name" value="CHOLINE TRANSPORTER-LIKE PROTEIN"/>
    <property type="match status" value="1"/>
</dbReference>
<reference evidence="8 9" key="1">
    <citation type="submission" date="2024-02" db="EMBL/GenBank/DDBJ databases">
        <authorList>
            <person name="Chen Y."/>
            <person name="Shah S."/>
            <person name="Dougan E. K."/>
            <person name="Thang M."/>
            <person name="Chan C."/>
        </authorList>
    </citation>
    <scope>NUCLEOTIDE SEQUENCE [LARGE SCALE GENOMIC DNA]</scope>
</reference>
<feature type="transmembrane region" description="Helical" evidence="6">
    <location>
        <begin position="275"/>
        <end position="296"/>
    </location>
</feature>
<dbReference type="Pfam" id="PF04515">
    <property type="entry name" value="Choline_transpo"/>
    <property type="match status" value="1"/>
</dbReference>
<comment type="function">
    <text evidence="6">Choline transporter.</text>
</comment>
<keyword evidence="3 6" id="KW-0812">Transmembrane</keyword>
<feature type="transmembrane region" description="Helical" evidence="6">
    <location>
        <begin position="176"/>
        <end position="201"/>
    </location>
</feature>
<evidence type="ECO:0000256" key="1">
    <source>
        <dbReference type="ARBA" id="ARBA00004141"/>
    </source>
</evidence>
<feature type="transmembrane region" description="Helical" evidence="6">
    <location>
        <begin position="531"/>
        <end position="552"/>
    </location>
</feature>
<protein>
    <recommendedName>
        <fullName evidence="6">Choline transporter-like protein</fullName>
    </recommendedName>
</protein>
<evidence type="ECO:0000256" key="7">
    <source>
        <dbReference type="SAM" id="MobiDB-lite"/>
    </source>
</evidence>
<comment type="similarity">
    <text evidence="2 6">Belongs to the CTL (choline transporter-like) family.</text>
</comment>
<accession>A0ABP0QLZ9</accession>
<dbReference type="Proteomes" id="UP001642484">
    <property type="component" value="Unassembled WGS sequence"/>
</dbReference>
<evidence type="ECO:0000256" key="2">
    <source>
        <dbReference type="ARBA" id="ARBA00007168"/>
    </source>
</evidence>
<organism evidence="8 9">
    <name type="scientific">Durusdinium trenchii</name>
    <dbReference type="NCBI Taxonomy" id="1381693"/>
    <lineage>
        <taxon>Eukaryota</taxon>
        <taxon>Sar</taxon>
        <taxon>Alveolata</taxon>
        <taxon>Dinophyceae</taxon>
        <taxon>Suessiales</taxon>
        <taxon>Symbiodiniaceae</taxon>
        <taxon>Durusdinium</taxon>
    </lineage>
</organism>
<feature type="transmembrane region" description="Helical" evidence="6">
    <location>
        <begin position="336"/>
        <end position="354"/>
    </location>
</feature>
<evidence type="ECO:0000313" key="9">
    <source>
        <dbReference type="Proteomes" id="UP001642484"/>
    </source>
</evidence>
<evidence type="ECO:0000313" key="8">
    <source>
        <dbReference type="EMBL" id="CAK9089049.1"/>
    </source>
</evidence>
<gene>
    <name evidence="8" type="ORF">CCMP2556_LOCUS42893</name>
</gene>
<dbReference type="InterPro" id="IPR007603">
    <property type="entry name" value="Choline_transptr-like"/>
</dbReference>
<comment type="caution">
    <text evidence="6">Lacks conserved residue(s) required for the propagation of feature annotation.</text>
</comment>
<dbReference type="PANTHER" id="PTHR12385">
    <property type="entry name" value="CHOLINE TRANSPORTER-LIKE (SLC FAMILY 44)"/>
    <property type="match status" value="1"/>
</dbReference>
<evidence type="ECO:0000256" key="3">
    <source>
        <dbReference type="ARBA" id="ARBA00022692"/>
    </source>
</evidence>
<comment type="subcellular location">
    <subcellularLocation>
        <location evidence="6">Cell membrane</location>
        <topology evidence="6">Multi-pass membrane protein</topology>
    </subcellularLocation>
    <subcellularLocation>
        <location evidence="1">Membrane</location>
        <topology evidence="1">Multi-pass membrane protein</topology>
    </subcellularLocation>
</comment>
<feature type="region of interest" description="Disordered" evidence="7">
    <location>
        <begin position="1"/>
        <end position="78"/>
    </location>
</feature>
<evidence type="ECO:0000256" key="5">
    <source>
        <dbReference type="ARBA" id="ARBA00023136"/>
    </source>
</evidence>